<evidence type="ECO:0000256" key="1">
    <source>
        <dbReference type="SAM" id="SignalP"/>
    </source>
</evidence>
<dbReference type="InterPro" id="IPR005135">
    <property type="entry name" value="Endo/exonuclease/phosphatase"/>
</dbReference>
<proteinExistence type="predicted"/>
<dbReference type="AlphaFoldDB" id="A0A7W6HZK3"/>
<accession>A0A7W6HZK3</accession>
<gene>
    <name evidence="3" type="ORF">GGR14_003384</name>
</gene>
<evidence type="ECO:0000313" key="4">
    <source>
        <dbReference type="Proteomes" id="UP000546007"/>
    </source>
</evidence>
<evidence type="ECO:0000259" key="2">
    <source>
        <dbReference type="Pfam" id="PF19580"/>
    </source>
</evidence>
<feature type="chain" id="PRO_5031445730" evidence="1">
    <location>
        <begin position="22"/>
        <end position="338"/>
    </location>
</feature>
<dbReference type="PANTHER" id="PTHR42834">
    <property type="entry name" value="ENDONUCLEASE/EXONUCLEASE/PHOSPHATASE FAMILY PROTEIN (AFU_ORTHOLOGUE AFUA_3G09210)"/>
    <property type="match status" value="1"/>
</dbReference>
<protein>
    <submittedName>
        <fullName evidence="3">Putative extracellular nuclease</fullName>
    </submittedName>
</protein>
<organism evidence="3 4">
    <name type="scientific">Butyricimonas faecihominis</name>
    <dbReference type="NCBI Taxonomy" id="1472416"/>
    <lineage>
        <taxon>Bacteria</taxon>
        <taxon>Pseudomonadati</taxon>
        <taxon>Bacteroidota</taxon>
        <taxon>Bacteroidia</taxon>
        <taxon>Bacteroidales</taxon>
        <taxon>Odoribacteraceae</taxon>
        <taxon>Butyricimonas</taxon>
    </lineage>
</organism>
<dbReference type="Pfam" id="PF19580">
    <property type="entry name" value="Exo_endo_phos_3"/>
    <property type="match status" value="1"/>
</dbReference>
<feature type="domain" description="Endonuclease/exonuclease/phosphatase" evidence="2">
    <location>
        <begin position="29"/>
        <end position="338"/>
    </location>
</feature>
<sequence>MMFLKACIEVFLLCVSCVSYAQTGVRERVVFYNTENLFDTRNDTLTADDDFTPRGKQHWNRERYTRKLLNISKVLSSLGAGNFPLLIGLSEVENRGVVSDLVNKTVLADGNYGIVHADSPDARGIDVALLYRKDSFRLLHNAFFPVRLKSGETTRDILYCEGISAPNDTLHVFVCHFPSMRGGEAKSEWKRVKAASVVRQKVDSIQDLHPRAMILILGDLNGRANTPAQKMLKTQDPESGTIKSENFYNTGYYLLGKNYGSYRYKGEWQTLDHIIVSGNLLNGKADLQVSRRMGIYDADFLLEEERGTFGVRPKPTYRGPHYIGGYSDHLPVFIDLKK</sequence>
<reference evidence="3 4" key="1">
    <citation type="submission" date="2020-08" db="EMBL/GenBank/DDBJ databases">
        <title>Genomic Encyclopedia of Type Strains, Phase IV (KMG-IV): sequencing the most valuable type-strain genomes for metagenomic binning, comparative biology and taxonomic classification.</title>
        <authorList>
            <person name="Goeker M."/>
        </authorList>
    </citation>
    <scope>NUCLEOTIDE SEQUENCE [LARGE SCALE GENOMIC DNA]</scope>
    <source>
        <strain evidence="3 4">DSM 105721</strain>
    </source>
</reference>
<keyword evidence="1" id="KW-0732">Signal</keyword>
<dbReference type="PANTHER" id="PTHR42834:SF1">
    <property type="entry name" value="ENDONUCLEASE_EXONUCLEASE_PHOSPHATASE FAMILY PROTEIN (AFU_ORTHOLOGUE AFUA_3G09210)"/>
    <property type="match status" value="1"/>
</dbReference>
<name>A0A7W6HZK3_9BACT</name>
<dbReference type="InterPro" id="IPR036691">
    <property type="entry name" value="Endo/exonu/phosph_ase_sf"/>
</dbReference>
<dbReference type="EMBL" id="JACIES010000011">
    <property type="protein sequence ID" value="MBB4027570.1"/>
    <property type="molecule type" value="Genomic_DNA"/>
</dbReference>
<dbReference type="GO" id="GO:0003824">
    <property type="term" value="F:catalytic activity"/>
    <property type="evidence" value="ECO:0007669"/>
    <property type="project" value="InterPro"/>
</dbReference>
<dbReference type="Gene3D" id="3.60.10.10">
    <property type="entry name" value="Endonuclease/exonuclease/phosphatase"/>
    <property type="match status" value="1"/>
</dbReference>
<comment type="caution">
    <text evidence="3">The sequence shown here is derived from an EMBL/GenBank/DDBJ whole genome shotgun (WGS) entry which is preliminary data.</text>
</comment>
<keyword evidence="4" id="KW-1185">Reference proteome</keyword>
<dbReference type="SUPFAM" id="SSF56219">
    <property type="entry name" value="DNase I-like"/>
    <property type="match status" value="1"/>
</dbReference>
<evidence type="ECO:0000313" key="3">
    <source>
        <dbReference type="EMBL" id="MBB4027570.1"/>
    </source>
</evidence>
<dbReference type="Proteomes" id="UP000546007">
    <property type="component" value="Unassembled WGS sequence"/>
</dbReference>
<feature type="signal peptide" evidence="1">
    <location>
        <begin position="1"/>
        <end position="21"/>
    </location>
</feature>